<reference evidence="4" key="1">
    <citation type="submission" date="2017-02" db="EMBL/GenBank/DDBJ databases">
        <authorList>
            <person name="Regsiter A."/>
            <person name="William W."/>
        </authorList>
    </citation>
    <scope>NUCLEOTIDE SEQUENCE</scope>
    <source>
        <strain evidence="4">BdmA 4</strain>
    </source>
</reference>
<feature type="domain" description="AMP-dependent synthetase/ligase" evidence="3">
    <location>
        <begin position="12"/>
        <end position="458"/>
    </location>
</feature>
<dbReference type="GO" id="GO:0005524">
    <property type="term" value="F:ATP binding"/>
    <property type="evidence" value="ECO:0007669"/>
    <property type="project" value="UniProtKB-KW"/>
</dbReference>
<evidence type="ECO:0000313" key="4">
    <source>
        <dbReference type="EMBL" id="SLM18192.1"/>
    </source>
</evidence>
<dbReference type="EMBL" id="FWDO01000004">
    <property type="protein sequence ID" value="SLM18192.1"/>
    <property type="molecule type" value="Genomic_DNA"/>
</dbReference>
<evidence type="ECO:0000259" key="3">
    <source>
        <dbReference type="Pfam" id="PF00501"/>
    </source>
</evidence>
<sequence length="649" mass="72227">MMKRTVLRMLKEAAAQYSNIPYALKKADSGYVGTTFLEVREQARKFAAWLLVNNFKKGDKATIIAEGSPEWLVSELGVLCAGMISVPLSIKLLADEIPFRIEHSESKIICTTHNQLEKIANALVIAHTPDMRIVYFDDDVDWGRSVLSKSKIPEDCIISLKEALSAGASLLAQNDEYGQKLDLIEEETEENDVVTISYTSGTTGNPKGIMLSHLNYWSNCHDAIDLFDNPMYFRTLLILPVDHSFAHTVGLYTAMICGISLYFVDSRGGGIATLRNIPANLKESDPIFLFTVPSLSGNFMKKIIAAIEEKGGIIESIFKKGIAAGILWNGDGYHKPPFKDRFNAFFPYFIAKLLVFNKIKKSLFGNSIRFCVGGGAFLDIKQQQFFAALGVPLYQGYGLTEAAPIISSNTPRVHKFGTSGIMAPSVQCKIMDENGAEVSQGTMGHITVTGENVMLGYYKNSEATAEVLTDGRLWTGDLGYMDEEGFLSVIGRAKALLIREDGEKYSPEEIEEAITMSTDVFDQLMVWCDHKKYTMALVTLDETKVKNLITRKSIHSAEALLAVLIEEFYRFKNDPKAKKVQSAWVPSVFQILEEPFSEQNGTINSTMKLVRHKVAEVYKEYIEYSYVSEGSSTINKKNLALVAKKFSLK</sequence>
<dbReference type="InterPro" id="IPR000873">
    <property type="entry name" value="AMP-dep_synth/lig_dom"/>
</dbReference>
<dbReference type="PROSITE" id="PS00455">
    <property type="entry name" value="AMP_BINDING"/>
    <property type="match status" value="1"/>
</dbReference>
<dbReference type="Pfam" id="PF00501">
    <property type="entry name" value="AMP-binding"/>
    <property type="match status" value="1"/>
</dbReference>
<dbReference type="InterPro" id="IPR042099">
    <property type="entry name" value="ANL_N_sf"/>
</dbReference>
<dbReference type="SUPFAM" id="SSF56801">
    <property type="entry name" value="Acetyl-CoA synthetase-like"/>
    <property type="match status" value="1"/>
</dbReference>
<dbReference type="InterPro" id="IPR020845">
    <property type="entry name" value="AMP-binding_CS"/>
</dbReference>
<dbReference type="GO" id="GO:0016020">
    <property type="term" value="C:membrane"/>
    <property type="evidence" value="ECO:0007669"/>
    <property type="project" value="TreeGrafter"/>
</dbReference>
<keyword evidence="2" id="KW-0067">ATP-binding</keyword>
<evidence type="ECO:0000256" key="1">
    <source>
        <dbReference type="ARBA" id="ARBA00022741"/>
    </source>
</evidence>
<keyword evidence="1" id="KW-0547">Nucleotide-binding</keyword>
<dbReference type="GO" id="GO:0004467">
    <property type="term" value="F:long-chain fatty acid-CoA ligase activity"/>
    <property type="evidence" value="ECO:0007669"/>
    <property type="project" value="TreeGrafter"/>
</dbReference>
<dbReference type="PANTHER" id="PTHR43272">
    <property type="entry name" value="LONG-CHAIN-FATTY-ACID--COA LIGASE"/>
    <property type="match status" value="1"/>
</dbReference>
<proteinExistence type="predicted"/>
<dbReference type="PANTHER" id="PTHR43272:SF33">
    <property type="entry name" value="AMP-BINDING DOMAIN-CONTAINING PROTEIN-RELATED"/>
    <property type="match status" value="1"/>
</dbReference>
<gene>
    <name evidence="4" type="ORF">SPIRO4BDMA_40764</name>
</gene>
<protein>
    <submittedName>
        <fullName evidence="4">AMP-forming long-chain acyl-CoA synthetase</fullName>
    </submittedName>
</protein>
<dbReference type="AlphaFoldDB" id="A0A3P3XPH4"/>
<name>A0A3P3XPH4_9SPIR</name>
<organism evidence="4">
    <name type="scientific">uncultured spirochete</name>
    <dbReference type="NCBI Taxonomy" id="156406"/>
    <lineage>
        <taxon>Bacteria</taxon>
        <taxon>Pseudomonadati</taxon>
        <taxon>Spirochaetota</taxon>
        <taxon>Spirochaetia</taxon>
        <taxon>Spirochaetales</taxon>
        <taxon>environmental samples</taxon>
    </lineage>
</organism>
<evidence type="ECO:0000256" key="2">
    <source>
        <dbReference type="ARBA" id="ARBA00022840"/>
    </source>
</evidence>
<dbReference type="Gene3D" id="3.40.50.12780">
    <property type="entry name" value="N-terminal domain of ligase-like"/>
    <property type="match status" value="1"/>
</dbReference>
<accession>A0A3P3XPH4</accession>